<dbReference type="EMBL" id="KT365398">
    <property type="protein sequence ID" value="ALF50873.1"/>
    <property type="molecule type" value="Genomic_DNA"/>
</dbReference>
<gene>
    <name evidence="2" type="ORF">SEA_DTDEVON_10</name>
</gene>
<dbReference type="Proteomes" id="UP000224501">
    <property type="component" value="Segment"/>
</dbReference>
<organism evidence="2 3">
    <name type="scientific">Mycobacterium phage DTDevon</name>
    <dbReference type="NCBI Taxonomy" id="1701800"/>
    <lineage>
        <taxon>Viruses</taxon>
        <taxon>Duplodnaviria</taxon>
        <taxon>Heunggongvirae</taxon>
        <taxon>Uroviricota</taxon>
        <taxon>Caudoviricetes</taxon>
        <taxon>Ceeclamvirinae</taxon>
        <taxon>Bixzunavirus</taxon>
        <taxon>Bixzunavirus Bxz1</taxon>
    </lineage>
</organism>
<protein>
    <submittedName>
        <fullName evidence="2">Uncharacterized protein</fullName>
    </submittedName>
</protein>
<accession>A0A0N9EPL4</accession>
<evidence type="ECO:0000256" key="1">
    <source>
        <dbReference type="SAM" id="MobiDB-lite"/>
    </source>
</evidence>
<evidence type="ECO:0000313" key="2">
    <source>
        <dbReference type="EMBL" id="ALF50873.1"/>
    </source>
</evidence>
<name>A0A0N9EPL4_9CAUD</name>
<evidence type="ECO:0000313" key="3">
    <source>
        <dbReference type="Proteomes" id="UP000224501"/>
    </source>
</evidence>
<feature type="region of interest" description="Disordered" evidence="1">
    <location>
        <begin position="1"/>
        <end position="20"/>
    </location>
</feature>
<proteinExistence type="predicted"/>
<sequence length="40" mass="4399">MSDLPSAEQQAREDVLSRAASQARYLHAQMGEALNAKEQP</sequence>
<reference evidence="2 3" key="1">
    <citation type="submission" date="2015-07" db="EMBL/GenBank/DDBJ databases">
        <authorList>
            <person name="Temme D.W."/>
            <person name="Johnson J.E."/>
            <person name="London S.C."/>
            <person name="Surillo G.M."/>
            <person name="Radigan N.J."/>
            <person name="Pyfer K.B."/>
            <person name="Porzucek A.J."/>
            <person name="Philogene A.J."/>
            <person name="Logan K.R."/>
            <person name="Johnson J.E."/>
            <person name="Freeman C.M."/>
            <person name="Ferroni G.J."/>
            <person name="Denigris D.M."/>
            <person name="Collins J.M."/>
            <person name="Casey J.P."/>
            <person name="Buhalo D.J."/>
            <person name="Ahmed A."/>
            <person name="Lahoda L.A."/>
            <person name="Lee-Soety J.Y."/>
            <person name="King-Smith C."/>
            <person name="Delesalle V.A."/>
            <person name="Bradley K.W."/>
            <person name="Asai D.J."/>
            <person name="Bowman C.A."/>
            <person name="Russell D.A."/>
            <person name="Pope W.H."/>
            <person name="Jacobs-Sera D."/>
            <person name="Hendrix R.W."/>
            <person name="Hatfull G.F."/>
        </authorList>
    </citation>
    <scope>NUCLEOTIDE SEQUENCE [LARGE SCALE GENOMIC DNA]</scope>
</reference>